<sequence>MKKLLLGSLINTTHPQFQTIRKLYKNSHIYWLMFASQLFFHLKVDRGWESVEEQILKLFGFLKFTEEDIKEIEVNKELWQRVVSISHENLKAMHKEIIGKRRKGRKIRTKYHSDKVFHRYMYNWKMSHYGRCGKPKKKKPIRREPSVMKKDSTSKVAKYEDTSLHRVIDYRGKSDYINIKPFHRKDFDMRIHDIMSKYELSHLIGKDPGNMKKKINFKRIKKDVVEMWDSKSNNSLLTFQRIINNKLLYWYGKHVQTRDAMIMMQTQIDNALTTKKNLRQALSAPLLLLDNDDPIDLENSRIWNGPTNINIMQNLKDDAWAHDDEYDTCTTVTTAGASHKKRRRKKIRMEKRAAKNRKFIEFCKVVHTHCCISVMHKFACIKVLPAKFTTTMYEYKVEPTPLRGAAPEPKVNIKPHCCCSHPTCPPNNCPKCKKAQILRCHCDSHAAPGVLQRRVPNLLSRYNRVIMNPAKQEMLFNYFWVSRLFEHVVMKGELLPRIYEGPHELDYLYDRTFYYRDLLKHLKKHTCVTIRDQIRQLLDRSQLSMKCKGRRRLYYGYCQDYLKFRPENYGVAGMSKKEVKQLLKRPINNYVLVPSEVAQDRKESGKQVLLDLHEIYKYLKKQMDKEFKRRVFFSTNMNLTNFDEWRATEEHLLLKRNFIEIEDESEEEPEEEILQSSYSLRREKLSAEKSILDVLRPPVSRSTQEIMSRVSPEHSELVLGSRKWSDSSVVLAKSDELFAEESSEDTTSSGDDEVDDEMLPEFGLFRADRLTSPDYRIARERSVLNVLVPSRQFVLSEAGSICSNRSKSTTTSSITSSGESSGSNPDKDIIEQIAKVFSHKGSTASNAFIDSRRSNDSDVNFLDLNSRYIFNLLGQRKTKVEDLVCPTICDLEDSMPELSSSNSCDCGDSCYHDDDDRDYDRKDEPEVDHDDVPLKRNLMMILMMIPMIIRMMILMMSLMMSLMLRLSSMMSQVM</sequence>
<feature type="compositionally biased region" description="Acidic residues" evidence="1">
    <location>
        <begin position="737"/>
        <end position="757"/>
    </location>
</feature>
<evidence type="ECO:0000256" key="1">
    <source>
        <dbReference type="SAM" id="MobiDB-lite"/>
    </source>
</evidence>
<reference evidence="3" key="1">
    <citation type="submission" date="2014-09" db="EMBL/GenBank/DDBJ databases">
        <authorList>
            <person name="Magalhaes I.L.F."/>
            <person name="Oliveira U."/>
            <person name="Santos F.R."/>
            <person name="Vidigal T.H.D.A."/>
            <person name="Brescovit A.D."/>
            <person name="Santos A.J."/>
        </authorList>
    </citation>
    <scope>NUCLEOTIDE SEQUENCE</scope>
</reference>
<proteinExistence type="predicted"/>
<feature type="compositionally biased region" description="Low complexity" evidence="1">
    <location>
        <begin position="803"/>
        <end position="823"/>
    </location>
</feature>
<feature type="compositionally biased region" description="Basic and acidic residues" evidence="1">
    <location>
        <begin position="142"/>
        <end position="152"/>
    </location>
</feature>
<feature type="region of interest" description="Disordered" evidence="1">
    <location>
        <begin position="133"/>
        <end position="152"/>
    </location>
</feature>
<feature type="transmembrane region" description="Helical" evidence="2">
    <location>
        <begin position="938"/>
        <end position="964"/>
    </location>
</feature>
<keyword evidence="2" id="KW-0812">Transmembrane</keyword>
<dbReference type="EMBL" id="GBRD01017888">
    <property type="protein sequence ID" value="JAG47939.1"/>
    <property type="molecule type" value="Transcribed_RNA"/>
</dbReference>
<name>A0A0K8S439_LYGHE</name>
<accession>A0A0K8S439</accession>
<evidence type="ECO:0000313" key="3">
    <source>
        <dbReference type="EMBL" id="JAG47939.1"/>
    </source>
</evidence>
<dbReference type="AlphaFoldDB" id="A0A0K8S439"/>
<feature type="region of interest" description="Disordered" evidence="1">
    <location>
        <begin position="803"/>
        <end position="826"/>
    </location>
</feature>
<organism evidence="3">
    <name type="scientific">Lygus hesperus</name>
    <name type="common">Western plant bug</name>
    <dbReference type="NCBI Taxonomy" id="30085"/>
    <lineage>
        <taxon>Eukaryota</taxon>
        <taxon>Metazoa</taxon>
        <taxon>Ecdysozoa</taxon>
        <taxon>Arthropoda</taxon>
        <taxon>Hexapoda</taxon>
        <taxon>Insecta</taxon>
        <taxon>Pterygota</taxon>
        <taxon>Neoptera</taxon>
        <taxon>Paraneoptera</taxon>
        <taxon>Hemiptera</taxon>
        <taxon>Heteroptera</taxon>
        <taxon>Panheteroptera</taxon>
        <taxon>Cimicomorpha</taxon>
        <taxon>Miridae</taxon>
        <taxon>Mirini</taxon>
        <taxon>Lygus</taxon>
    </lineage>
</organism>
<feature type="region of interest" description="Disordered" evidence="1">
    <location>
        <begin position="735"/>
        <end position="757"/>
    </location>
</feature>
<keyword evidence="2" id="KW-0472">Membrane</keyword>
<evidence type="ECO:0000256" key="2">
    <source>
        <dbReference type="SAM" id="Phobius"/>
    </source>
</evidence>
<keyword evidence="2" id="KW-1133">Transmembrane helix</keyword>
<protein>
    <submittedName>
        <fullName evidence="3">Uncharacterized protein</fullName>
    </submittedName>
</protein>